<dbReference type="GO" id="GO:0005524">
    <property type="term" value="F:ATP binding"/>
    <property type="evidence" value="ECO:0007669"/>
    <property type="project" value="UniProtKB-KW"/>
</dbReference>
<name>A0A0M6YJS0_9RHOB</name>
<dbReference type="Pfam" id="PF01288">
    <property type="entry name" value="HPPK"/>
    <property type="match status" value="1"/>
</dbReference>
<evidence type="ECO:0000313" key="16">
    <source>
        <dbReference type="Proteomes" id="UP000049222"/>
    </source>
</evidence>
<dbReference type="EMBL" id="CXSU01000012">
    <property type="protein sequence ID" value="CTQ50049.1"/>
    <property type="molecule type" value="Genomic_DNA"/>
</dbReference>
<evidence type="ECO:0000256" key="3">
    <source>
        <dbReference type="ARBA" id="ARBA00013253"/>
    </source>
</evidence>
<dbReference type="InterPro" id="IPR035907">
    <property type="entry name" value="Hppk_sf"/>
</dbReference>
<keyword evidence="16" id="KW-1185">Reference proteome</keyword>
<dbReference type="PANTHER" id="PTHR43071">
    <property type="entry name" value="2-AMINO-4-HYDROXY-6-HYDROXYMETHYLDIHYDROPTERIDINE PYROPHOSPHOKINASE"/>
    <property type="match status" value="1"/>
</dbReference>
<keyword evidence="8" id="KW-0067">ATP-binding</keyword>
<evidence type="ECO:0000256" key="10">
    <source>
        <dbReference type="ARBA" id="ARBA00029409"/>
    </source>
</evidence>
<organism evidence="15 16">
    <name type="scientific">Jannaschia donghaensis</name>
    <dbReference type="NCBI Taxonomy" id="420998"/>
    <lineage>
        <taxon>Bacteria</taxon>
        <taxon>Pseudomonadati</taxon>
        <taxon>Pseudomonadota</taxon>
        <taxon>Alphaproteobacteria</taxon>
        <taxon>Rhodobacterales</taxon>
        <taxon>Roseobacteraceae</taxon>
        <taxon>Jannaschia</taxon>
    </lineage>
</organism>
<dbReference type="SUPFAM" id="SSF55083">
    <property type="entry name" value="6-hydroxymethyl-7,8-dihydropterin pyrophosphokinase, HPPK"/>
    <property type="match status" value="1"/>
</dbReference>
<evidence type="ECO:0000256" key="11">
    <source>
        <dbReference type="ARBA" id="ARBA00029766"/>
    </source>
</evidence>
<accession>A0A0M6YJS0</accession>
<evidence type="ECO:0000256" key="13">
    <source>
        <dbReference type="SAM" id="SignalP"/>
    </source>
</evidence>
<dbReference type="EC" id="2.7.6.3" evidence="3"/>
<evidence type="ECO:0000259" key="14">
    <source>
        <dbReference type="Pfam" id="PF01288"/>
    </source>
</evidence>
<comment type="function">
    <text evidence="10">Catalyzes the transfer of pyrophosphate from adenosine triphosphate (ATP) to 6-hydroxymethyl-7,8-dihydropterin, an enzymatic step in folate biosynthesis pathway.</text>
</comment>
<feature type="signal peptide" evidence="13">
    <location>
        <begin position="1"/>
        <end position="17"/>
    </location>
</feature>
<dbReference type="GO" id="GO:0016301">
    <property type="term" value="F:kinase activity"/>
    <property type="evidence" value="ECO:0007669"/>
    <property type="project" value="UniProtKB-KW"/>
</dbReference>
<dbReference type="GO" id="GO:0046654">
    <property type="term" value="P:tetrahydrofolate biosynthetic process"/>
    <property type="evidence" value="ECO:0007669"/>
    <property type="project" value="UniProtKB-UniPathway"/>
</dbReference>
<evidence type="ECO:0000256" key="6">
    <source>
        <dbReference type="ARBA" id="ARBA00022741"/>
    </source>
</evidence>
<dbReference type="AlphaFoldDB" id="A0A0M6YJS0"/>
<dbReference type="Gene3D" id="3.30.70.560">
    <property type="entry name" value="7,8-Dihydro-6-hydroxymethylpterin-pyrophosphokinase HPPK"/>
    <property type="match status" value="1"/>
</dbReference>
<keyword evidence="7 15" id="KW-0418">Kinase</keyword>
<keyword evidence="9" id="KW-0289">Folate biosynthesis</keyword>
<reference evidence="15 16" key="1">
    <citation type="submission" date="2015-07" db="EMBL/GenBank/DDBJ databases">
        <authorList>
            <person name="Noorani M."/>
        </authorList>
    </citation>
    <scope>NUCLEOTIDE SEQUENCE [LARGE SCALE GENOMIC DNA]</scope>
    <source>
        <strain evidence="15 16">CECT 7802</strain>
    </source>
</reference>
<dbReference type="UniPathway" id="UPA00077">
    <property type="reaction ID" value="UER00155"/>
</dbReference>
<dbReference type="InterPro" id="IPR000550">
    <property type="entry name" value="Hppk"/>
</dbReference>
<dbReference type="GO" id="GO:0046656">
    <property type="term" value="P:folic acid biosynthetic process"/>
    <property type="evidence" value="ECO:0007669"/>
    <property type="project" value="UniProtKB-KW"/>
</dbReference>
<proteinExistence type="inferred from homology"/>
<dbReference type="GO" id="GO:0003848">
    <property type="term" value="F:2-amino-4-hydroxy-6-hydroxymethyldihydropteridine diphosphokinase activity"/>
    <property type="evidence" value="ECO:0007669"/>
    <property type="project" value="UniProtKB-EC"/>
</dbReference>
<evidence type="ECO:0000256" key="8">
    <source>
        <dbReference type="ARBA" id="ARBA00022840"/>
    </source>
</evidence>
<feature type="domain" description="7,8-dihydro-6-hydroxymethylpterin-pyrophosphokinase" evidence="14">
    <location>
        <begin position="11"/>
        <end position="158"/>
    </location>
</feature>
<evidence type="ECO:0000256" key="4">
    <source>
        <dbReference type="ARBA" id="ARBA00016218"/>
    </source>
</evidence>
<dbReference type="OrthoDB" id="9808041at2"/>
<keyword evidence="13" id="KW-0732">Signal</keyword>
<evidence type="ECO:0000256" key="2">
    <source>
        <dbReference type="ARBA" id="ARBA00005810"/>
    </source>
</evidence>
<dbReference type="CDD" id="cd00483">
    <property type="entry name" value="HPPK"/>
    <property type="match status" value="1"/>
</dbReference>
<comment type="similarity">
    <text evidence="2">Belongs to the HPPK family.</text>
</comment>
<evidence type="ECO:0000256" key="7">
    <source>
        <dbReference type="ARBA" id="ARBA00022777"/>
    </source>
</evidence>
<keyword evidence="6" id="KW-0547">Nucleotide-binding</keyword>
<evidence type="ECO:0000256" key="12">
    <source>
        <dbReference type="ARBA" id="ARBA00033413"/>
    </source>
</evidence>
<keyword evidence="5 15" id="KW-0808">Transferase</keyword>
<dbReference type="PANTHER" id="PTHR43071:SF1">
    <property type="entry name" value="2-AMINO-4-HYDROXY-6-HYDROXYMETHYLDIHYDROPTERIDINE PYROPHOSPHOKINASE"/>
    <property type="match status" value="1"/>
</dbReference>
<evidence type="ECO:0000313" key="15">
    <source>
        <dbReference type="EMBL" id="CTQ50049.1"/>
    </source>
</evidence>
<dbReference type="NCBIfam" id="TIGR01498">
    <property type="entry name" value="folK"/>
    <property type="match status" value="1"/>
</dbReference>
<dbReference type="Proteomes" id="UP000049222">
    <property type="component" value="Unassembled WGS sequence"/>
</dbReference>
<feature type="chain" id="PRO_5005808007" description="2-amino-4-hydroxy-6-hydroxymethyldihydropteridine pyrophosphokinase" evidence="13">
    <location>
        <begin position="18"/>
        <end position="200"/>
    </location>
</feature>
<sequence length="200" mass="22202">MVVFILTLCLVAFGANSSTGLSANARHVAQAIGQMPGRVVAASRLFRTPAWPTGSGPDFSNCAIILSTNLPPERLLDCLHRIEARHGRVRDRRWEPRSLDIDLLAVGARVMPDMMTWRRWKEKPYAAQLFDAPDRLILPHPRLTERAFVLIPLMDVAPAWRHPATGRTVRSMVAGLSARERREIRPVGTIGGVVNRKCGA</sequence>
<dbReference type="RefSeq" id="WP_055085254.1">
    <property type="nucleotide sequence ID" value="NZ_CXSU01000012.1"/>
</dbReference>
<dbReference type="STRING" id="420998.JDO7802_02067"/>
<evidence type="ECO:0000256" key="1">
    <source>
        <dbReference type="ARBA" id="ARBA00005051"/>
    </source>
</evidence>
<gene>
    <name evidence="15" type="primary">folK</name>
    <name evidence="15" type="ORF">JDO7802_02067</name>
</gene>
<evidence type="ECO:0000256" key="9">
    <source>
        <dbReference type="ARBA" id="ARBA00022909"/>
    </source>
</evidence>
<comment type="pathway">
    <text evidence="1">Cofactor biosynthesis; tetrahydrofolate biosynthesis; 2-amino-4-hydroxy-6-hydroxymethyl-7,8-dihydropteridine diphosphate from 7,8-dihydroneopterin triphosphate: step 4/4.</text>
</comment>
<protein>
    <recommendedName>
        <fullName evidence="4">2-amino-4-hydroxy-6-hydroxymethyldihydropteridine pyrophosphokinase</fullName>
        <ecNumber evidence="3">2.7.6.3</ecNumber>
    </recommendedName>
    <alternativeName>
        <fullName evidence="11">6-hydroxymethyl-7,8-dihydropterin pyrophosphokinase</fullName>
    </alternativeName>
    <alternativeName>
        <fullName evidence="12">7,8-dihydro-6-hydroxymethylpterin-pyrophosphokinase</fullName>
    </alternativeName>
</protein>
<evidence type="ECO:0000256" key="5">
    <source>
        <dbReference type="ARBA" id="ARBA00022679"/>
    </source>
</evidence>